<keyword evidence="5" id="KW-1185">Reference proteome</keyword>
<dbReference type="InterPro" id="IPR000286">
    <property type="entry name" value="HDACs"/>
</dbReference>
<dbReference type="RefSeq" id="WP_146647593.1">
    <property type="nucleotide sequence ID" value="NZ_CP012333.1"/>
</dbReference>
<gene>
    <name evidence="4" type="ORF">AKJ09_02945</name>
</gene>
<dbReference type="AlphaFoldDB" id="A0A0K1PSE6"/>
<evidence type="ECO:0000256" key="1">
    <source>
        <dbReference type="ARBA" id="ARBA00005947"/>
    </source>
</evidence>
<dbReference type="InterPro" id="IPR044150">
    <property type="entry name" value="HDAC_classIV"/>
</dbReference>
<dbReference type="KEGG" id="llu:AKJ09_02945"/>
<organism evidence="4 5">
    <name type="scientific">Labilithrix luteola</name>
    <dbReference type="NCBI Taxonomy" id="1391654"/>
    <lineage>
        <taxon>Bacteria</taxon>
        <taxon>Pseudomonadati</taxon>
        <taxon>Myxococcota</taxon>
        <taxon>Polyangia</taxon>
        <taxon>Polyangiales</taxon>
        <taxon>Labilitrichaceae</taxon>
        <taxon>Labilithrix</taxon>
    </lineage>
</organism>
<dbReference type="GO" id="GO:0040029">
    <property type="term" value="P:epigenetic regulation of gene expression"/>
    <property type="evidence" value="ECO:0007669"/>
    <property type="project" value="TreeGrafter"/>
</dbReference>
<dbReference type="CDD" id="cd09993">
    <property type="entry name" value="HDAC_classIV"/>
    <property type="match status" value="1"/>
</dbReference>
<sequence>MRLIFTENVHALALPPGHKFPLGKYQRIHDTLAAEHPDLLMLGAPASTTDLTLVHEPSYVRAVRDGELETSAVRRLGFPWSESLVTRSLRSVGGTLAALSWALSQGAAGHLAGGTHHAFRDRGEGFCVFNDIAVAIMVARRDHGVRRAAVVDLDVHQGNGTASIFENDPAVFTLSLHAQKNYPFHKEASSLDVPLPDACDDATYLAALSPALDRVAAHRPEILFYQAGVDCLSGDRLGRMALSHDGLSRRDAMVFDLAKRLDVPLVVTLGGGYGREIERSVQAHVAVYRRLARTFS</sequence>
<feature type="domain" description="Histone deacetylase" evidence="3">
    <location>
        <begin position="23"/>
        <end position="286"/>
    </location>
</feature>
<dbReference type="InterPro" id="IPR023696">
    <property type="entry name" value="Ureohydrolase_dom_sf"/>
</dbReference>
<dbReference type="PANTHER" id="PTHR10625">
    <property type="entry name" value="HISTONE DEACETYLASE HDAC1-RELATED"/>
    <property type="match status" value="1"/>
</dbReference>
<dbReference type="GO" id="GO:0004407">
    <property type="term" value="F:histone deacetylase activity"/>
    <property type="evidence" value="ECO:0007669"/>
    <property type="project" value="InterPro"/>
</dbReference>
<proteinExistence type="inferred from homology"/>
<name>A0A0K1PSE6_9BACT</name>
<dbReference type="Pfam" id="PF00850">
    <property type="entry name" value="Hist_deacetyl"/>
    <property type="match status" value="1"/>
</dbReference>
<dbReference type="InterPro" id="IPR037138">
    <property type="entry name" value="His_deacetylse_dom_sf"/>
</dbReference>
<dbReference type="PANTHER" id="PTHR10625:SF19">
    <property type="entry name" value="HISTONE DEACETYLASE 12"/>
    <property type="match status" value="1"/>
</dbReference>
<keyword evidence="2" id="KW-0378">Hydrolase</keyword>
<comment type="similarity">
    <text evidence="1">Belongs to the histone deacetylase family.</text>
</comment>
<dbReference type="GO" id="GO:0016787">
    <property type="term" value="F:hydrolase activity"/>
    <property type="evidence" value="ECO:0007669"/>
    <property type="project" value="UniProtKB-KW"/>
</dbReference>
<dbReference type="PRINTS" id="PR01270">
    <property type="entry name" value="HDASUPER"/>
</dbReference>
<evidence type="ECO:0000313" key="4">
    <source>
        <dbReference type="EMBL" id="AKU96281.1"/>
    </source>
</evidence>
<dbReference type="Gene3D" id="3.40.800.20">
    <property type="entry name" value="Histone deacetylase domain"/>
    <property type="match status" value="1"/>
</dbReference>
<dbReference type="STRING" id="1391654.AKJ09_02945"/>
<dbReference type="PATRIC" id="fig|1391654.3.peg.2977"/>
<dbReference type="InterPro" id="IPR023801">
    <property type="entry name" value="His_deacetylse_dom"/>
</dbReference>
<dbReference type="SUPFAM" id="SSF52768">
    <property type="entry name" value="Arginase/deacetylase"/>
    <property type="match status" value="1"/>
</dbReference>
<dbReference type="EMBL" id="CP012333">
    <property type="protein sequence ID" value="AKU96281.1"/>
    <property type="molecule type" value="Genomic_DNA"/>
</dbReference>
<dbReference type="Proteomes" id="UP000064967">
    <property type="component" value="Chromosome"/>
</dbReference>
<evidence type="ECO:0000256" key="2">
    <source>
        <dbReference type="ARBA" id="ARBA00022801"/>
    </source>
</evidence>
<evidence type="ECO:0000313" key="5">
    <source>
        <dbReference type="Proteomes" id="UP000064967"/>
    </source>
</evidence>
<accession>A0A0K1PSE6</accession>
<dbReference type="OrthoDB" id="9808367at2"/>
<reference evidence="4 5" key="1">
    <citation type="submission" date="2015-08" db="EMBL/GenBank/DDBJ databases">
        <authorList>
            <person name="Babu N.S."/>
            <person name="Beckwith C.J."/>
            <person name="Beseler K.G."/>
            <person name="Brison A."/>
            <person name="Carone J.V."/>
            <person name="Caskin T.P."/>
            <person name="Diamond M."/>
            <person name="Durham M.E."/>
            <person name="Foxe J.M."/>
            <person name="Go M."/>
            <person name="Henderson B.A."/>
            <person name="Jones I.B."/>
            <person name="McGettigan J.A."/>
            <person name="Micheletti S.J."/>
            <person name="Nasrallah M.E."/>
            <person name="Ortiz D."/>
            <person name="Piller C.R."/>
            <person name="Privatt S.R."/>
            <person name="Schneider S.L."/>
            <person name="Sharp S."/>
            <person name="Smith T.C."/>
            <person name="Stanton J.D."/>
            <person name="Ullery H.E."/>
            <person name="Wilson R.J."/>
            <person name="Serrano M.G."/>
            <person name="Buck G."/>
            <person name="Lee V."/>
            <person name="Wang Y."/>
            <person name="Carvalho R."/>
            <person name="Voegtly L."/>
            <person name="Shi R."/>
            <person name="Duckworth R."/>
            <person name="Johnson A."/>
            <person name="Loviza R."/>
            <person name="Walstead R."/>
            <person name="Shah Z."/>
            <person name="Kiflezghi M."/>
            <person name="Wade K."/>
            <person name="Ball S.L."/>
            <person name="Bradley K.W."/>
            <person name="Asai D.J."/>
            <person name="Bowman C.A."/>
            <person name="Russell D.A."/>
            <person name="Pope W.H."/>
            <person name="Jacobs-Sera D."/>
            <person name="Hendrix R.W."/>
            <person name="Hatfull G.F."/>
        </authorList>
    </citation>
    <scope>NUCLEOTIDE SEQUENCE [LARGE SCALE GENOMIC DNA]</scope>
    <source>
        <strain evidence="4 5">DSM 27648</strain>
    </source>
</reference>
<evidence type="ECO:0000259" key="3">
    <source>
        <dbReference type="Pfam" id="PF00850"/>
    </source>
</evidence>
<protein>
    <submittedName>
        <fullName evidence="4">Deacetylase</fullName>
    </submittedName>
</protein>